<keyword evidence="4" id="KW-1185">Reference proteome</keyword>
<gene>
    <name evidence="3" type="ORF">GE115_03870</name>
</gene>
<dbReference type="RefSeq" id="WP_153683493.1">
    <property type="nucleotide sequence ID" value="NZ_WJIF01000002.1"/>
</dbReference>
<dbReference type="Proteomes" id="UP000431080">
    <property type="component" value="Unassembled WGS sequence"/>
</dbReference>
<sequence>MDASESPIRDLQRIAYGADSDDAERARAVDELAALAAHGVGRQRNASSAPVGSASDASGRAPSGDETDPGPGLGPRAGLRRGPATEPGAVPDTTDSGRRSTDRRRIARWAAAAASTGLVAGALLGWTAAQRFAPEAGTPLEETDILVLIEQLPVAAEAARVTRLAAVEGGIDEASVRLLASRLDGPAAYVARTSDGEDVCLVLLLPGSASRSECTQDGRLPLPGLRVPYPTEAEGTDGLAVARLDATGRIALGVTPSAE</sequence>
<organism evidence="3 4">
    <name type="scientific">Agromyces agglutinans</name>
    <dbReference type="NCBI Taxonomy" id="2662258"/>
    <lineage>
        <taxon>Bacteria</taxon>
        <taxon>Bacillati</taxon>
        <taxon>Actinomycetota</taxon>
        <taxon>Actinomycetes</taxon>
        <taxon>Micrococcales</taxon>
        <taxon>Microbacteriaceae</taxon>
        <taxon>Agromyces</taxon>
    </lineage>
</organism>
<keyword evidence="2" id="KW-0472">Membrane</keyword>
<name>A0A6I2FD29_9MICO</name>
<proteinExistence type="predicted"/>
<feature type="transmembrane region" description="Helical" evidence="2">
    <location>
        <begin position="106"/>
        <end position="126"/>
    </location>
</feature>
<evidence type="ECO:0000256" key="2">
    <source>
        <dbReference type="SAM" id="Phobius"/>
    </source>
</evidence>
<keyword evidence="2" id="KW-1133">Transmembrane helix</keyword>
<comment type="caution">
    <text evidence="3">The sequence shown here is derived from an EMBL/GenBank/DDBJ whole genome shotgun (WGS) entry which is preliminary data.</text>
</comment>
<feature type="region of interest" description="Disordered" evidence="1">
    <location>
        <begin position="37"/>
        <end position="103"/>
    </location>
</feature>
<reference evidence="3 4" key="1">
    <citation type="submission" date="2019-10" db="EMBL/GenBank/DDBJ databases">
        <authorList>
            <person name="Nie G."/>
            <person name="Ming H."/>
            <person name="Yi B."/>
        </authorList>
    </citation>
    <scope>NUCLEOTIDE SEQUENCE [LARGE SCALE GENOMIC DNA]</scope>
    <source>
        <strain evidence="3 4">CFH 90414</strain>
    </source>
</reference>
<accession>A0A6I2FD29</accession>
<protein>
    <submittedName>
        <fullName evidence="3">Uncharacterized protein</fullName>
    </submittedName>
</protein>
<dbReference type="EMBL" id="WJIF01000002">
    <property type="protein sequence ID" value="MRG59008.1"/>
    <property type="molecule type" value="Genomic_DNA"/>
</dbReference>
<feature type="region of interest" description="Disordered" evidence="1">
    <location>
        <begin position="1"/>
        <end position="24"/>
    </location>
</feature>
<keyword evidence="2" id="KW-0812">Transmembrane</keyword>
<dbReference type="AlphaFoldDB" id="A0A6I2FD29"/>
<feature type="compositionally biased region" description="Low complexity" evidence="1">
    <location>
        <begin position="74"/>
        <end position="84"/>
    </location>
</feature>
<evidence type="ECO:0000313" key="3">
    <source>
        <dbReference type="EMBL" id="MRG59008.1"/>
    </source>
</evidence>
<evidence type="ECO:0000256" key="1">
    <source>
        <dbReference type="SAM" id="MobiDB-lite"/>
    </source>
</evidence>
<evidence type="ECO:0000313" key="4">
    <source>
        <dbReference type="Proteomes" id="UP000431080"/>
    </source>
</evidence>